<feature type="domain" description="TRAM" evidence="6">
    <location>
        <begin position="8"/>
        <end position="66"/>
    </location>
</feature>
<dbReference type="GO" id="GO:0070041">
    <property type="term" value="F:rRNA (uridine-C5-)-methyltransferase activity"/>
    <property type="evidence" value="ECO:0007669"/>
    <property type="project" value="TreeGrafter"/>
</dbReference>
<dbReference type="InterPro" id="IPR012340">
    <property type="entry name" value="NA-bd_OB-fold"/>
</dbReference>
<dbReference type="SUPFAM" id="SSF53335">
    <property type="entry name" value="S-adenosyl-L-methionine-dependent methyltransferases"/>
    <property type="match status" value="1"/>
</dbReference>
<keyword evidence="2 4" id="KW-0808">Transferase</keyword>
<feature type="binding site" evidence="4">
    <location>
        <position position="335"/>
    </location>
    <ligand>
        <name>S-adenosyl-L-methionine</name>
        <dbReference type="ChEBI" id="CHEBI:59789"/>
    </ligand>
</feature>
<keyword evidence="1 4" id="KW-0489">Methyltransferase</keyword>
<dbReference type="InterPro" id="IPR010280">
    <property type="entry name" value="U5_MeTrfase_fam"/>
</dbReference>
<feature type="binding site" evidence="4">
    <location>
        <position position="285"/>
    </location>
    <ligand>
        <name>S-adenosyl-L-methionine</name>
        <dbReference type="ChEBI" id="CHEBI:59789"/>
    </ligand>
</feature>
<dbReference type="PROSITE" id="PS51687">
    <property type="entry name" value="SAM_MT_RNA_M5U"/>
    <property type="match status" value="1"/>
</dbReference>
<dbReference type="PROSITE" id="PS01231">
    <property type="entry name" value="TRMA_2"/>
    <property type="match status" value="1"/>
</dbReference>
<dbReference type="Gene3D" id="2.40.50.140">
    <property type="entry name" value="Nucleic acid-binding proteins"/>
    <property type="match status" value="1"/>
</dbReference>
<proteinExistence type="inferred from homology"/>
<protein>
    <submittedName>
        <fullName evidence="7">23S rRNA (Uracil(1939)-C(5))-methyltransferase RlmD</fullName>
        <ecNumber evidence="7">2.1.1.190</ecNumber>
    </submittedName>
</protein>
<dbReference type="PROSITE" id="PS01230">
    <property type="entry name" value="TRMA_1"/>
    <property type="match status" value="1"/>
</dbReference>
<comment type="caution">
    <text evidence="7">The sequence shown here is derived from an EMBL/GenBank/DDBJ whole genome shotgun (WGS) entry which is preliminary data.</text>
</comment>
<dbReference type="InterPro" id="IPR030391">
    <property type="entry name" value="MeTrfase_TrmA_CS"/>
</dbReference>
<dbReference type="InterPro" id="IPR029063">
    <property type="entry name" value="SAM-dependent_MTases_sf"/>
</dbReference>
<gene>
    <name evidence="7" type="primary">rlmD</name>
    <name evidence="7" type="ORF">IAD24_06110</name>
</gene>
<dbReference type="InterPro" id="IPR002792">
    <property type="entry name" value="TRAM_dom"/>
</dbReference>
<dbReference type="Pfam" id="PF01938">
    <property type="entry name" value="TRAM"/>
    <property type="match status" value="1"/>
</dbReference>
<comment type="similarity">
    <text evidence="4">Belongs to the class I-like SAM-binding methyltransferase superfamily. RNA M5U methyltransferase family.</text>
</comment>
<organism evidence="7 8">
    <name type="scientific">Candidatus Aphodomorpha intestinavium</name>
    <dbReference type="NCBI Taxonomy" id="2840672"/>
    <lineage>
        <taxon>Bacteria</taxon>
        <taxon>Bacillati</taxon>
        <taxon>Bacillota</taxon>
        <taxon>Clostridia</taxon>
        <taxon>Eubacteriales</taxon>
        <taxon>Candidatus Aphodomorpha</taxon>
    </lineage>
</organism>
<sequence>MKQNRVPPVKKNDELTLEIAALTGEGQGVARTEGYAVFVPGALPHERVRAHVIKVTPGYAVAKPLETLAAAPERVRPACPAYPVCGGCTLQHLDYAAQLDFKRQLVVDALERLGGFAAPPVAPVRGMDDPWRYRNKGSFPFGSVDGRPAFGFYAPRSHRLVPVADCPIQDARVVDIARRVQEWAACYGVAPYDETARSGVLRHVMARVTAAGEAMAVIVSAAKRLPHADALLAFLPDVDSVYLNVNRADTNVIFGPEFRLLSGKPALEERIGGLTFSVSPQSFLQVNARQVAVLYGEAVRLLAPAPHEHIVDAYCGVGTISLLLAAQAGRVTGVEAVPEAVENARHNAAANGVSNAAFLCGAVEEVLPRLGQPVDALVLDPPRKGCDARALDAIAQSGAGRVVYVSCNPATLARDCARLAAHGFRLAAATPVDMFPHTGHVETVVLLDRRRSVNK</sequence>
<dbReference type="FunFam" id="2.40.50.140:FF:000097">
    <property type="entry name" value="23S rRNA (uracil(1939)-C(5))-methyltransferase RlmD"/>
    <property type="match status" value="1"/>
</dbReference>
<dbReference type="AlphaFoldDB" id="A0A9D1ST18"/>
<name>A0A9D1ST18_9FIRM</name>
<feature type="binding site" evidence="4">
    <location>
        <position position="314"/>
    </location>
    <ligand>
        <name>S-adenosyl-L-methionine</name>
        <dbReference type="ChEBI" id="CHEBI:59789"/>
    </ligand>
</feature>
<reference evidence="7" key="2">
    <citation type="journal article" date="2021" name="PeerJ">
        <title>Extensive microbial diversity within the chicken gut microbiome revealed by metagenomics and culture.</title>
        <authorList>
            <person name="Gilroy R."/>
            <person name="Ravi A."/>
            <person name="Getino M."/>
            <person name="Pursley I."/>
            <person name="Horton D.L."/>
            <person name="Alikhan N.F."/>
            <person name="Baker D."/>
            <person name="Gharbi K."/>
            <person name="Hall N."/>
            <person name="Watson M."/>
            <person name="Adriaenssens E.M."/>
            <person name="Foster-Nyarko E."/>
            <person name="Jarju S."/>
            <person name="Secka A."/>
            <person name="Antonio M."/>
            <person name="Oren A."/>
            <person name="Chaudhuri R.R."/>
            <person name="La Ragione R."/>
            <person name="Hildebrand F."/>
            <person name="Pallen M.J."/>
        </authorList>
    </citation>
    <scope>NUCLEOTIDE SEQUENCE</scope>
    <source>
        <strain evidence="7">ChiGjej2B2-16831</strain>
    </source>
</reference>
<dbReference type="Pfam" id="PF05958">
    <property type="entry name" value="tRNA_U5-meth_tr"/>
    <property type="match status" value="1"/>
</dbReference>
<feature type="binding site" evidence="4">
    <location>
        <position position="380"/>
    </location>
    <ligand>
        <name>S-adenosyl-L-methionine</name>
        <dbReference type="ChEBI" id="CHEBI:59789"/>
    </ligand>
</feature>
<keyword evidence="3 4" id="KW-0949">S-adenosyl-L-methionine</keyword>
<reference evidence="7" key="1">
    <citation type="submission" date="2020-10" db="EMBL/GenBank/DDBJ databases">
        <authorList>
            <person name="Gilroy R."/>
        </authorList>
    </citation>
    <scope>NUCLEOTIDE SEQUENCE</scope>
    <source>
        <strain evidence="7">ChiGjej2B2-16831</strain>
    </source>
</reference>
<dbReference type="PANTHER" id="PTHR11061:SF30">
    <property type="entry name" value="TRNA (URACIL(54)-C(5))-METHYLTRANSFERASE"/>
    <property type="match status" value="1"/>
</dbReference>
<dbReference type="InterPro" id="IPR030390">
    <property type="entry name" value="MeTrfase_TrmA_AS"/>
</dbReference>
<evidence type="ECO:0000259" key="6">
    <source>
        <dbReference type="PROSITE" id="PS50926"/>
    </source>
</evidence>
<feature type="active site" description="Nucleophile" evidence="4">
    <location>
        <position position="407"/>
    </location>
</feature>
<dbReference type="GO" id="GO:0070475">
    <property type="term" value="P:rRNA base methylation"/>
    <property type="evidence" value="ECO:0007669"/>
    <property type="project" value="TreeGrafter"/>
</dbReference>
<dbReference type="FunFam" id="2.40.50.1070:FF:000003">
    <property type="entry name" value="23S rRNA (Uracil-5-)-methyltransferase RumA"/>
    <property type="match status" value="1"/>
</dbReference>
<dbReference type="FunFam" id="3.40.50.150:FF:000009">
    <property type="entry name" value="23S rRNA (Uracil(1939)-C(5))-methyltransferase RlmD"/>
    <property type="match status" value="1"/>
</dbReference>
<dbReference type="EMBL" id="DVNZ01000193">
    <property type="protein sequence ID" value="HIU94718.1"/>
    <property type="molecule type" value="Genomic_DNA"/>
</dbReference>
<evidence type="ECO:0000256" key="4">
    <source>
        <dbReference type="PROSITE-ProRule" id="PRU01024"/>
    </source>
</evidence>
<evidence type="ECO:0000313" key="8">
    <source>
        <dbReference type="Proteomes" id="UP000824128"/>
    </source>
</evidence>
<dbReference type="PROSITE" id="PS50926">
    <property type="entry name" value="TRAM"/>
    <property type="match status" value="1"/>
</dbReference>
<evidence type="ECO:0000256" key="2">
    <source>
        <dbReference type="ARBA" id="ARBA00022679"/>
    </source>
</evidence>
<dbReference type="Proteomes" id="UP000824128">
    <property type="component" value="Unassembled WGS sequence"/>
</dbReference>
<evidence type="ECO:0000256" key="3">
    <source>
        <dbReference type="ARBA" id="ARBA00022691"/>
    </source>
</evidence>
<dbReference type="CDD" id="cd02440">
    <property type="entry name" value="AdoMet_MTases"/>
    <property type="match status" value="1"/>
</dbReference>
<evidence type="ECO:0000313" key="7">
    <source>
        <dbReference type="EMBL" id="HIU94718.1"/>
    </source>
</evidence>
<evidence type="ECO:0000256" key="5">
    <source>
        <dbReference type="PROSITE-ProRule" id="PRU10015"/>
    </source>
</evidence>
<feature type="active site" evidence="5">
    <location>
        <position position="407"/>
    </location>
</feature>
<evidence type="ECO:0000256" key="1">
    <source>
        <dbReference type="ARBA" id="ARBA00022603"/>
    </source>
</evidence>
<dbReference type="Gene3D" id="2.40.50.1070">
    <property type="match status" value="1"/>
</dbReference>
<dbReference type="Gene3D" id="3.40.50.150">
    <property type="entry name" value="Vaccinia Virus protein VP39"/>
    <property type="match status" value="1"/>
</dbReference>
<dbReference type="PANTHER" id="PTHR11061">
    <property type="entry name" value="RNA M5U METHYLTRANSFERASE"/>
    <property type="match status" value="1"/>
</dbReference>
<accession>A0A9D1ST18</accession>
<dbReference type="SUPFAM" id="SSF50249">
    <property type="entry name" value="Nucleic acid-binding proteins"/>
    <property type="match status" value="1"/>
</dbReference>
<dbReference type="NCBIfam" id="TIGR00479">
    <property type="entry name" value="rumA"/>
    <property type="match status" value="1"/>
</dbReference>
<dbReference type="EC" id="2.1.1.190" evidence="7"/>